<keyword evidence="4" id="KW-1185">Reference proteome</keyword>
<keyword evidence="1" id="KW-1133">Transmembrane helix</keyword>
<feature type="transmembrane region" description="Helical" evidence="1">
    <location>
        <begin position="252"/>
        <end position="274"/>
    </location>
</feature>
<dbReference type="PANTHER" id="PTHR22775:SF3">
    <property type="entry name" value="SORTING NEXIN-13"/>
    <property type="match status" value="1"/>
</dbReference>
<evidence type="ECO:0000313" key="4">
    <source>
        <dbReference type="Proteomes" id="UP000054279"/>
    </source>
</evidence>
<dbReference type="InterPro" id="IPR003114">
    <property type="entry name" value="Phox_assoc"/>
</dbReference>
<accession>A0A0C9W1S0</accession>
<gene>
    <name evidence="3" type="ORF">M422DRAFT_250809</name>
</gene>
<dbReference type="Proteomes" id="UP000054279">
    <property type="component" value="Unassembled WGS sequence"/>
</dbReference>
<dbReference type="Pfam" id="PF02194">
    <property type="entry name" value="PXA"/>
    <property type="match status" value="1"/>
</dbReference>
<dbReference type="PANTHER" id="PTHR22775">
    <property type="entry name" value="SORTING NEXIN"/>
    <property type="match status" value="1"/>
</dbReference>
<dbReference type="SMART" id="SM00313">
    <property type="entry name" value="PXA"/>
    <property type="match status" value="1"/>
</dbReference>
<proteinExistence type="predicted"/>
<evidence type="ECO:0000259" key="2">
    <source>
        <dbReference type="PROSITE" id="PS51207"/>
    </source>
</evidence>
<keyword evidence="1" id="KW-0812">Transmembrane</keyword>
<evidence type="ECO:0000256" key="1">
    <source>
        <dbReference type="SAM" id="Phobius"/>
    </source>
</evidence>
<reference evidence="3 4" key="1">
    <citation type="submission" date="2014-06" db="EMBL/GenBank/DDBJ databases">
        <title>Evolutionary Origins and Diversification of the Mycorrhizal Mutualists.</title>
        <authorList>
            <consortium name="DOE Joint Genome Institute"/>
            <consortium name="Mycorrhizal Genomics Consortium"/>
            <person name="Kohler A."/>
            <person name="Kuo A."/>
            <person name="Nagy L.G."/>
            <person name="Floudas D."/>
            <person name="Copeland A."/>
            <person name="Barry K.W."/>
            <person name="Cichocki N."/>
            <person name="Veneault-Fourrey C."/>
            <person name="LaButti K."/>
            <person name="Lindquist E.A."/>
            <person name="Lipzen A."/>
            <person name="Lundell T."/>
            <person name="Morin E."/>
            <person name="Murat C."/>
            <person name="Riley R."/>
            <person name="Ohm R."/>
            <person name="Sun H."/>
            <person name="Tunlid A."/>
            <person name="Henrissat B."/>
            <person name="Grigoriev I.V."/>
            <person name="Hibbett D.S."/>
            <person name="Martin F."/>
        </authorList>
    </citation>
    <scope>NUCLEOTIDE SEQUENCE [LARGE SCALE GENOMIC DNA]</scope>
    <source>
        <strain evidence="3 4">SS14</strain>
    </source>
</reference>
<dbReference type="PROSITE" id="PS51207">
    <property type="entry name" value="PXA"/>
    <property type="match status" value="1"/>
</dbReference>
<dbReference type="OrthoDB" id="431557at2759"/>
<feature type="domain" description="PXA" evidence="2">
    <location>
        <begin position="50"/>
        <end position="230"/>
    </location>
</feature>
<organism evidence="3 4">
    <name type="scientific">Sphaerobolus stellatus (strain SS14)</name>
    <dbReference type="NCBI Taxonomy" id="990650"/>
    <lineage>
        <taxon>Eukaryota</taxon>
        <taxon>Fungi</taxon>
        <taxon>Dikarya</taxon>
        <taxon>Basidiomycota</taxon>
        <taxon>Agaricomycotina</taxon>
        <taxon>Agaricomycetes</taxon>
        <taxon>Phallomycetidae</taxon>
        <taxon>Geastrales</taxon>
        <taxon>Sphaerobolaceae</taxon>
        <taxon>Sphaerobolus</taxon>
    </lineage>
</organism>
<protein>
    <recommendedName>
        <fullName evidence="2">PXA domain-containing protein</fullName>
    </recommendedName>
</protein>
<name>A0A0C9W1S0_SPHS4</name>
<dbReference type="AlphaFoldDB" id="A0A0C9W1S0"/>
<evidence type="ECO:0000313" key="3">
    <source>
        <dbReference type="EMBL" id="KIJ45490.1"/>
    </source>
</evidence>
<dbReference type="EMBL" id="KN837111">
    <property type="protein sequence ID" value="KIJ45490.1"/>
    <property type="molecule type" value="Genomic_DNA"/>
</dbReference>
<dbReference type="GO" id="GO:0035091">
    <property type="term" value="F:phosphatidylinositol binding"/>
    <property type="evidence" value="ECO:0007669"/>
    <property type="project" value="TreeGrafter"/>
</dbReference>
<sequence>MQPGRSYRSTDARSNASALPPKVPVSLAKRLLFPQLPNGSEIPSLLATDEHELNTELYDFLALALRGYVLPWWSKITKYDKEFLPEITRIIALVLRSVEARVALADLPTLFFKEVPAIVTQHYTDYRNAAAKVGTSYAMGGESTLPHIFHQMQPHMAVSPDGQWKETYLRQAVDHVLKSCLPSQDWNAETERTIVREIIAKVVLGAVFSKLKQPWFIQKMMLDLLGPPASASPKLSVPVARHSSDKPISFRYVAILFLSAIQAISSFCLAAIAFSQRTLHIVRTINASMPLINDPHRADLAQPVVDMIATILSMPIRSAASSLLSLTQLCVGFSRPFLDRALLYFLYNNALCTPRLTHIAALSKKTLFPNGYPGPPPIDPTPEEQIILRERLETRLLTMLPRLPASVILGPDSAAQRRTISDILDPLSSPECNVHLLILLFDAILLCIFPELGVLSGAPNYTEEDPEDPL</sequence>
<keyword evidence="1" id="KW-0472">Membrane</keyword>
<dbReference type="HOGENOM" id="CLU_032678_0_0_1"/>